<comment type="caution">
    <text evidence="2">The sequence shown here is derived from an EMBL/GenBank/DDBJ whole genome shotgun (WGS) entry which is preliminary data.</text>
</comment>
<dbReference type="Proteomes" id="UP001642464">
    <property type="component" value="Unassembled WGS sequence"/>
</dbReference>
<feature type="compositionally biased region" description="Polar residues" evidence="1">
    <location>
        <begin position="206"/>
        <end position="219"/>
    </location>
</feature>
<protein>
    <submittedName>
        <fullName evidence="2">Uncharacterized protein</fullName>
    </submittedName>
</protein>
<feature type="region of interest" description="Disordered" evidence="1">
    <location>
        <begin position="115"/>
        <end position="257"/>
    </location>
</feature>
<feature type="compositionally biased region" description="Basic and acidic residues" evidence="1">
    <location>
        <begin position="1"/>
        <end position="10"/>
    </location>
</feature>
<accession>A0ABP0NCI0</accession>
<name>A0ABP0NCI0_9DINO</name>
<feature type="region of interest" description="Disordered" evidence="1">
    <location>
        <begin position="1"/>
        <end position="32"/>
    </location>
</feature>
<feature type="compositionally biased region" description="Low complexity" evidence="1">
    <location>
        <begin position="127"/>
        <end position="150"/>
    </location>
</feature>
<feature type="compositionally biased region" description="Low complexity" evidence="1">
    <location>
        <begin position="275"/>
        <end position="289"/>
    </location>
</feature>
<sequence>MPLQRRREGRPSGGQSSSGAAKPTASPPGGDEVRQINRELQRLDDVIRPLEDILENPPSSETAELVDIYLSEAQKKVEELQLHADFCVEQGHFDVFQRIADCKSNFDELSVRANSWKEAASHQEARSSPLGAAPRGAAPAASPQASASPARSEDHLPDLEPLEAPQASDPSPQAAQPSPGSFQQSMRSQASAVDPTPGAAGGAYQSPGSVQQSMRSQASAADPTPGAFGGAQPSPGAAFSSMKSQASAVAPGSVRTAGRSNSWFWRSRLHSDRLGTGSTWPSPSGPSWSEWIWPAQPPTPEAAVTLPLDKSKSTPSSRKKLLNQDGRAAKWRLQDALKMSKQDPHMLSSALHDAKDNNLEQTAPELVRQAEDALQEAQMASQRSAAERELDTAVATLSADLNTKDVDTGRLSQHTQLLQRAIEDATAAGLQTSQATARRTRGRGRSKLFAKVSSYSYAPGAGTRRACTAFSFTLERFWCRGQRDRCALASLSCTFSPAAS</sequence>
<evidence type="ECO:0000256" key="1">
    <source>
        <dbReference type="SAM" id="MobiDB-lite"/>
    </source>
</evidence>
<evidence type="ECO:0000313" key="2">
    <source>
        <dbReference type="EMBL" id="CAK9061281.1"/>
    </source>
</evidence>
<dbReference type="EMBL" id="CAXAMM010027668">
    <property type="protein sequence ID" value="CAK9061281.1"/>
    <property type="molecule type" value="Genomic_DNA"/>
</dbReference>
<organism evidence="2 3">
    <name type="scientific">Durusdinium trenchii</name>
    <dbReference type="NCBI Taxonomy" id="1381693"/>
    <lineage>
        <taxon>Eukaryota</taxon>
        <taxon>Sar</taxon>
        <taxon>Alveolata</taxon>
        <taxon>Dinophyceae</taxon>
        <taxon>Suessiales</taxon>
        <taxon>Symbiodiniaceae</taxon>
        <taxon>Durusdinium</taxon>
    </lineage>
</organism>
<evidence type="ECO:0000313" key="3">
    <source>
        <dbReference type="Proteomes" id="UP001642464"/>
    </source>
</evidence>
<feature type="compositionally biased region" description="Low complexity" evidence="1">
    <location>
        <begin position="164"/>
        <end position="185"/>
    </location>
</feature>
<keyword evidence="3" id="KW-1185">Reference proteome</keyword>
<proteinExistence type="predicted"/>
<gene>
    <name evidence="2" type="ORF">SCF082_LOCUS32121</name>
</gene>
<feature type="region of interest" description="Disordered" evidence="1">
    <location>
        <begin position="272"/>
        <end position="322"/>
    </location>
</feature>
<reference evidence="2 3" key="1">
    <citation type="submission" date="2024-02" db="EMBL/GenBank/DDBJ databases">
        <authorList>
            <person name="Chen Y."/>
            <person name="Shah S."/>
            <person name="Dougan E. K."/>
            <person name="Thang M."/>
            <person name="Chan C."/>
        </authorList>
    </citation>
    <scope>NUCLEOTIDE SEQUENCE [LARGE SCALE GENOMIC DNA]</scope>
</reference>